<dbReference type="InterPro" id="IPR051613">
    <property type="entry name" value="ABC_transp_permease_HisMQ"/>
</dbReference>
<feature type="transmembrane region" description="Helical" evidence="9">
    <location>
        <begin position="191"/>
        <end position="212"/>
    </location>
</feature>
<evidence type="ECO:0000256" key="1">
    <source>
        <dbReference type="ARBA" id="ARBA00004429"/>
    </source>
</evidence>
<comment type="similarity">
    <text evidence="2">Belongs to the binding-protein-dependent transport system permease family. HisMQ subfamily.</text>
</comment>
<evidence type="ECO:0000256" key="4">
    <source>
        <dbReference type="ARBA" id="ARBA00022475"/>
    </source>
</evidence>
<keyword evidence="12" id="KW-1185">Reference proteome</keyword>
<dbReference type="PANTHER" id="PTHR30133">
    <property type="entry name" value="CATIONIC AMINO ACID TRANSPORTER, MEMBRANE COMPONENT"/>
    <property type="match status" value="1"/>
</dbReference>
<keyword evidence="8 9" id="KW-0472">Membrane</keyword>
<keyword evidence="4" id="KW-1003">Cell membrane</keyword>
<evidence type="ECO:0000313" key="12">
    <source>
        <dbReference type="Proteomes" id="UP000467214"/>
    </source>
</evidence>
<dbReference type="InterPro" id="IPR000515">
    <property type="entry name" value="MetI-like"/>
</dbReference>
<dbReference type="GO" id="GO:0043190">
    <property type="term" value="C:ATP-binding cassette (ABC) transporter complex"/>
    <property type="evidence" value="ECO:0007669"/>
    <property type="project" value="InterPro"/>
</dbReference>
<evidence type="ECO:0000259" key="10">
    <source>
        <dbReference type="PROSITE" id="PS50928"/>
    </source>
</evidence>
<keyword evidence="3 9" id="KW-0813">Transport</keyword>
<comment type="subcellular location">
    <subcellularLocation>
        <location evidence="1">Cell inner membrane</location>
        <topology evidence="1">Multi-pass membrane protein</topology>
    </subcellularLocation>
    <subcellularLocation>
        <location evidence="9">Cell membrane</location>
        <topology evidence="9">Multi-pass membrane protein</topology>
    </subcellularLocation>
</comment>
<evidence type="ECO:0000256" key="3">
    <source>
        <dbReference type="ARBA" id="ARBA00022448"/>
    </source>
</evidence>
<gene>
    <name evidence="11" type="ORF">GQF02_14610</name>
</gene>
<evidence type="ECO:0000256" key="7">
    <source>
        <dbReference type="ARBA" id="ARBA00022989"/>
    </source>
</evidence>
<feature type="transmembrane region" description="Helical" evidence="9">
    <location>
        <begin position="61"/>
        <end position="86"/>
    </location>
</feature>
<dbReference type="PROSITE" id="PS50928">
    <property type="entry name" value="ABC_TM1"/>
    <property type="match status" value="1"/>
</dbReference>
<evidence type="ECO:0000256" key="9">
    <source>
        <dbReference type="RuleBase" id="RU363032"/>
    </source>
</evidence>
<comment type="caution">
    <text evidence="11">The sequence shown here is derived from an EMBL/GenBank/DDBJ whole genome shotgun (WGS) entry which is preliminary data.</text>
</comment>
<feature type="domain" description="ABC transmembrane type-1" evidence="10">
    <location>
        <begin position="13"/>
        <end position="212"/>
    </location>
</feature>
<protein>
    <submittedName>
        <fullName evidence="11">ABC transporter permease subunit</fullName>
    </submittedName>
</protein>
<proteinExistence type="inferred from homology"/>
<dbReference type="RefSeq" id="WP_160798112.1">
    <property type="nucleotide sequence ID" value="NZ_WSSB01000017.1"/>
</dbReference>
<organism evidence="11 12">
    <name type="scientific">Craterilacuibacter sinensis</name>
    <dbReference type="NCBI Taxonomy" id="2686017"/>
    <lineage>
        <taxon>Bacteria</taxon>
        <taxon>Pseudomonadati</taxon>
        <taxon>Pseudomonadota</taxon>
        <taxon>Betaproteobacteria</taxon>
        <taxon>Neisseriales</taxon>
        <taxon>Neisseriaceae</taxon>
        <taxon>Craterilacuibacter</taxon>
    </lineage>
</organism>
<feature type="transmembrane region" description="Helical" evidence="9">
    <location>
        <begin position="92"/>
        <end position="109"/>
    </location>
</feature>
<keyword evidence="6 9" id="KW-0812">Transmembrane</keyword>
<reference evidence="11 12" key="1">
    <citation type="submission" date="2019-12" db="EMBL/GenBank/DDBJ databases">
        <title>Neisseriaceae gen. nov. sp. Genome sequencing and assembly.</title>
        <authorList>
            <person name="Liu Z."/>
            <person name="Li A."/>
        </authorList>
    </citation>
    <scope>NUCLEOTIDE SEQUENCE [LARGE SCALE GENOMIC DNA]</scope>
    <source>
        <strain evidence="11 12">B2N2-7</strain>
    </source>
</reference>
<dbReference type="InterPro" id="IPR010065">
    <property type="entry name" value="AA_ABC_transptr_permease_3TM"/>
</dbReference>
<accession>A0A845BSL4</accession>
<sequence length="228" mass="24883">MLEDYLPGLFAGLWMTLKLAALALLFAMLLGLMGAAFRLAKNRPLALLAELYSTMVRGIPDLVWMFILFFGGQMLVNDIALALGLAPLDIDAFIAGALTLGFIFGAYMSETFRGAMLAVPPGQIEAGHAYGMSRLRVFCRIMLPQMVRFALPGFSNNWLVLVKSTALVSVIGLDDMMARADVAKSVTQQPFTVYLCVALLYLAITSISMLALNRLCARYSLGIREAEL</sequence>
<dbReference type="Gene3D" id="1.10.3720.10">
    <property type="entry name" value="MetI-like"/>
    <property type="match status" value="1"/>
</dbReference>
<keyword evidence="5" id="KW-0997">Cell inner membrane</keyword>
<dbReference type="CDD" id="cd06261">
    <property type="entry name" value="TM_PBP2"/>
    <property type="match status" value="1"/>
</dbReference>
<feature type="transmembrane region" description="Helical" evidence="9">
    <location>
        <begin position="20"/>
        <end position="40"/>
    </location>
</feature>
<dbReference type="EMBL" id="WSSB01000017">
    <property type="protein sequence ID" value="MXR38204.1"/>
    <property type="molecule type" value="Genomic_DNA"/>
</dbReference>
<feature type="transmembrane region" description="Helical" evidence="9">
    <location>
        <begin position="149"/>
        <end position="171"/>
    </location>
</feature>
<keyword evidence="7 9" id="KW-1133">Transmembrane helix</keyword>
<evidence type="ECO:0000256" key="2">
    <source>
        <dbReference type="ARBA" id="ARBA00010072"/>
    </source>
</evidence>
<evidence type="ECO:0000256" key="5">
    <source>
        <dbReference type="ARBA" id="ARBA00022519"/>
    </source>
</evidence>
<evidence type="ECO:0000256" key="6">
    <source>
        <dbReference type="ARBA" id="ARBA00022692"/>
    </source>
</evidence>
<dbReference type="PANTHER" id="PTHR30133:SF4">
    <property type="entry name" value="ARGININE_ORNITHINE TRANSPORT PROTEIN AOTQ"/>
    <property type="match status" value="1"/>
</dbReference>
<dbReference type="Pfam" id="PF00528">
    <property type="entry name" value="BPD_transp_1"/>
    <property type="match status" value="1"/>
</dbReference>
<dbReference type="SUPFAM" id="SSF161098">
    <property type="entry name" value="MetI-like"/>
    <property type="match status" value="1"/>
</dbReference>
<evidence type="ECO:0000256" key="8">
    <source>
        <dbReference type="ARBA" id="ARBA00023136"/>
    </source>
</evidence>
<dbReference type="AlphaFoldDB" id="A0A845BSL4"/>
<dbReference type="InterPro" id="IPR035906">
    <property type="entry name" value="MetI-like_sf"/>
</dbReference>
<dbReference type="Proteomes" id="UP000467214">
    <property type="component" value="Unassembled WGS sequence"/>
</dbReference>
<evidence type="ECO:0000313" key="11">
    <source>
        <dbReference type="EMBL" id="MXR38204.1"/>
    </source>
</evidence>
<dbReference type="GO" id="GO:0022857">
    <property type="term" value="F:transmembrane transporter activity"/>
    <property type="evidence" value="ECO:0007669"/>
    <property type="project" value="InterPro"/>
</dbReference>
<dbReference type="NCBIfam" id="TIGR01726">
    <property type="entry name" value="HEQRo_perm_3TM"/>
    <property type="match status" value="1"/>
</dbReference>
<name>A0A845BSL4_9NEIS</name>